<gene>
    <name evidence="1" type="ORF">PMAYCL1PPCAC_20934</name>
</gene>
<sequence length="129" mass="14955">MSSASRIPLHSDRICCSSHNNRRYAVASRQLLENIRAEKSIIDRQSVTAHDGFEQQYFSSDLKSCILSIHQCVITVCWSRRTSPGWRVNQGSTPRDQYSLRVEHSRRRMQPLLCRYRAAVWNNQCSSIV</sequence>
<proteinExistence type="predicted"/>
<keyword evidence="2" id="KW-1185">Reference proteome</keyword>
<reference evidence="2" key="1">
    <citation type="submission" date="2022-10" db="EMBL/GenBank/DDBJ databases">
        <title>Genome assembly of Pristionchus species.</title>
        <authorList>
            <person name="Yoshida K."/>
            <person name="Sommer R.J."/>
        </authorList>
    </citation>
    <scope>NUCLEOTIDE SEQUENCE [LARGE SCALE GENOMIC DNA]</scope>
    <source>
        <strain evidence="2">RS5460</strain>
    </source>
</reference>
<evidence type="ECO:0000313" key="2">
    <source>
        <dbReference type="Proteomes" id="UP001328107"/>
    </source>
</evidence>
<name>A0AAN5CV34_9BILA</name>
<accession>A0AAN5CV34</accession>
<feature type="non-terminal residue" evidence="1">
    <location>
        <position position="129"/>
    </location>
</feature>
<organism evidence="1 2">
    <name type="scientific">Pristionchus mayeri</name>
    <dbReference type="NCBI Taxonomy" id="1317129"/>
    <lineage>
        <taxon>Eukaryota</taxon>
        <taxon>Metazoa</taxon>
        <taxon>Ecdysozoa</taxon>
        <taxon>Nematoda</taxon>
        <taxon>Chromadorea</taxon>
        <taxon>Rhabditida</taxon>
        <taxon>Rhabditina</taxon>
        <taxon>Diplogasteromorpha</taxon>
        <taxon>Diplogasteroidea</taxon>
        <taxon>Neodiplogasteridae</taxon>
        <taxon>Pristionchus</taxon>
    </lineage>
</organism>
<dbReference type="Proteomes" id="UP001328107">
    <property type="component" value="Unassembled WGS sequence"/>
</dbReference>
<dbReference type="EMBL" id="BTRK01000004">
    <property type="protein sequence ID" value="GMR50739.1"/>
    <property type="molecule type" value="Genomic_DNA"/>
</dbReference>
<dbReference type="AlphaFoldDB" id="A0AAN5CV34"/>
<comment type="caution">
    <text evidence="1">The sequence shown here is derived from an EMBL/GenBank/DDBJ whole genome shotgun (WGS) entry which is preliminary data.</text>
</comment>
<protein>
    <submittedName>
        <fullName evidence="1">Uncharacterized protein</fullName>
    </submittedName>
</protein>
<evidence type="ECO:0000313" key="1">
    <source>
        <dbReference type="EMBL" id="GMR50739.1"/>
    </source>
</evidence>